<organism evidence="1 2">
    <name type="scientific">Pseudogemmobacter faecipullorum</name>
    <dbReference type="NCBI Taxonomy" id="2755041"/>
    <lineage>
        <taxon>Bacteria</taxon>
        <taxon>Pseudomonadati</taxon>
        <taxon>Pseudomonadota</taxon>
        <taxon>Alphaproteobacteria</taxon>
        <taxon>Rhodobacterales</taxon>
        <taxon>Paracoccaceae</taxon>
        <taxon>Pseudogemmobacter</taxon>
    </lineage>
</organism>
<gene>
    <name evidence="1" type="ORF">H0485_05170</name>
</gene>
<name>A0ABS8CJ41_9RHOB</name>
<keyword evidence="2" id="KW-1185">Reference proteome</keyword>
<dbReference type="EMBL" id="JACDXX010000003">
    <property type="protein sequence ID" value="MCB5409394.1"/>
    <property type="molecule type" value="Genomic_DNA"/>
</dbReference>
<evidence type="ECO:0000313" key="1">
    <source>
        <dbReference type="EMBL" id="MCB5409394.1"/>
    </source>
</evidence>
<protein>
    <submittedName>
        <fullName evidence="1">Uncharacterized protein</fullName>
    </submittedName>
</protein>
<evidence type="ECO:0000313" key="2">
    <source>
        <dbReference type="Proteomes" id="UP001198571"/>
    </source>
</evidence>
<accession>A0ABS8CJ41</accession>
<dbReference type="RefSeq" id="WP_226934281.1">
    <property type="nucleotide sequence ID" value="NZ_JACDXX010000003.1"/>
</dbReference>
<sequence length="50" mass="5876">MFIRGERTGPRGAFPHGHRPWFHPEGFARHDINPIEEDDNYLIMKGKTSR</sequence>
<comment type="caution">
    <text evidence="1">The sequence shown here is derived from an EMBL/GenBank/DDBJ whole genome shotgun (WGS) entry which is preliminary data.</text>
</comment>
<reference evidence="1 2" key="1">
    <citation type="submission" date="2020-07" db="EMBL/GenBank/DDBJ databases">
        <title>Pseudogemmobacter sp. nov., isolated from poultry manure in Taiwan.</title>
        <authorList>
            <person name="Lin S.-Y."/>
            <person name="Tang Y.-S."/>
            <person name="Young C.-C."/>
        </authorList>
    </citation>
    <scope>NUCLEOTIDE SEQUENCE [LARGE SCALE GENOMIC DNA]</scope>
    <source>
        <strain evidence="1 2">CC-YST710</strain>
    </source>
</reference>
<proteinExistence type="predicted"/>
<dbReference type="Proteomes" id="UP001198571">
    <property type="component" value="Unassembled WGS sequence"/>
</dbReference>